<keyword evidence="2" id="KW-0812">Transmembrane</keyword>
<keyword evidence="2" id="KW-1133">Transmembrane helix</keyword>
<reference evidence="4" key="1">
    <citation type="submission" date="2024-06" db="EMBL/GenBank/DDBJ databases">
        <title>Multi-omics analyses provide insights into the biosynthesis of the anticancer antibiotic pleurotin in Hohenbuehelia grisea.</title>
        <authorList>
            <person name="Weaver J.A."/>
            <person name="Alberti F."/>
        </authorList>
    </citation>
    <scope>NUCLEOTIDE SEQUENCE [LARGE SCALE GENOMIC DNA]</scope>
    <source>
        <strain evidence="4">T-177</strain>
    </source>
</reference>
<feature type="compositionally biased region" description="Pro residues" evidence="1">
    <location>
        <begin position="183"/>
        <end position="194"/>
    </location>
</feature>
<feature type="transmembrane region" description="Helical" evidence="2">
    <location>
        <begin position="86"/>
        <end position="107"/>
    </location>
</feature>
<sequence length="395" mass="41249">MCSTLRGRQILNLSTTSPGEDHPQAPRKLPRHQNQIKRRGSSRRSWVVIPLISSAAGLSPIVFYSVSTLVVEDLPLFTNFEHSFSAMIASSFILLCLCASMAVAYPLPGSTSDLDGRADVSQDGQTVSWEDFLLNGAANHRRETQQEEAEAIRQLINGLSRRAAKPVKPVVPPKPASLSIPNAPKPAIPAKPVTPPPVPPKPVAPPKFVEPVKPAPAIPAKPAVPPPVKPAPAAPPKALTPPPAPASPPKPASPAPPAVPPKAVGPPAPPAVPPKAPAPPKKEPVQQAPPAPNAESSPPASVPPPQDHASADAKLTAGATVVGGVLPIIDSFINNNAANDRQKDEQEFQRNQTEAALQAQQSAAAAAAAAATPLADPAVAAREVPILRRRFAYRY</sequence>
<proteinExistence type="predicted"/>
<comment type="caution">
    <text evidence="3">The sequence shown here is derived from an EMBL/GenBank/DDBJ whole genome shotgun (WGS) entry which is preliminary data.</text>
</comment>
<feature type="region of interest" description="Disordered" evidence="1">
    <location>
        <begin position="220"/>
        <end position="311"/>
    </location>
</feature>
<evidence type="ECO:0000256" key="1">
    <source>
        <dbReference type="SAM" id="MobiDB-lite"/>
    </source>
</evidence>
<organism evidence="3 4">
    <name type="scientific">Hohenbuehelia grisea</name>
    <dbReference type="NCBI Taxonomy" id="104357"/>
    <lineage>
        <taxon>Eukaryota</taxon>
        <taxon>Fungi</taxon>
        <taxon>Dikarya</taxon>
        <taxon>Basidiomycota</taxon>
        <taxon>Agaricomycotina</taxon>
        <taxon>Agaricomycetes</taxon>
        <taxon>Agaricomycetidae</taxon>
        <taxon>Agaricales</taxon>
        <taxon>Pleurotineae</taxon>
        <taxon>Pleurotaceae</taxon>
        <taxon>Hohenbuehelia</taxon>
    </lineage>
</organism>
<protein>
    <submittedName>
        <fullName evidence="3">Uncharacterized protein</fullName>
    </submittedName>
</protein>
<evidence type="ECO:0000313" key="4">
    <source>
        <dbReference type="Proteomes" id="UP001556367"/>
    </source>
</evidence>
<dbReference type="Proteomes" id="UP001556367">
    <property type="component" value="Unassembled WGS sequence"/>
</dbReference>
<dbReference type="EMBL" id="JASNQZ010000012">
    <property type="protein sequence ID" value="KAL0948786.1"/>
    <property type="molecule type" value="Genomic_DNA"/>
</dbReference>
<feature type="compositionally biased region" description="Pro residues" evidence="1">
    <location>
        <begin position="220"/>
        <end position="279"/>
    </location>
</feature>
<evidence type="ECO:0000313" key="3">
    <source>
        <dbReference type="EMBL" id="KAL0948786.1"/>
    </source>
</evidence>
<name>A0ABR3IZQ2_9AGAR</name>
<evidence type="ECO:0000256" key="2">
    <source>
        <dbReference type="SAM" id="Phobius"/>
    </source>
</evidence>
<accession>A0ABR3IZQ2</accession>
<feature type="region of interest" description="Disordered" evidence="1">
    <location>
        <begin position="163"/>
        <end position="194"/>
    </location>
</feature>
<keyword evidence="4" id="KW-1185">Reference proteome</keyword>
<gene>
    <name evidence="3" type="ORF">HGRIS_008915</name>
</gene>
<feature type="region of interest" description="Disordered" evidence="1">
    <location>
        <begin position="13"/>
        <end position="38"/>
    </location>
</feature>
<feature type="compositionally biased region" description="Basic residues" evidence="1">
    <location>
        <begin position="28"/>
        <end position="38"/>
    </location>
</feature>
<dbReference type="PRINTS" id="PR01217">
    <property type="entry name" value="PRICHEXTENSN"/>
</dbReference>
<keyword evidence="2" id="KW-0472">Membrane</keyword>
<feature type="transmembrane region" description="Helical" evidence="2">
    <location>
        <begin position="46"/>
        <end position="66"/>
    </location>
</feature>